<sequence>MYKDRGVDQEGRDDAIRPALQGGLDYAFDNGLYVGNWNSTGQFGNAGMEVDLYAGYRLGFAQDWLFDVGYVHYIYPGDASWNAGEIYASLGYQRLTFKVYRGVREEINKNDMYYRLTYTHPLMERLNLTAGVGYQDFDAADLRGKFDYSIGLDYALNESVSLSGTIAGANRKNDVVDHSRDTRFILGLTAAF</sequence>
<gene>
    <name evidence="1" type="ORF">BN940_12971</name>
</gene>
<dbReference type="SUPFAM" id="SSF56935">
    <property type="entry name" value="Porins"/>
    <property type="match status" value="1"/>
</dbReference>
<dbReference type="InterPro" id="IPR010239">
    <property type="entry name" value="CHP02001"/>
</dbReference>
<dbReference type="AlphaFoldDB" id="W8WZK3"/>
<reference evidence="1 2" key="1">
    <citation type="journal article" date="2014" name="BMC Microbiol.">
        <title>The oxygen-independent metabolism of cyclic monoterpenes in Castellaniella defragrans 65Phen.</title>
        <authorList>
            <person name="Petasch J."/>
            <person name="Disch E.M."/>
            <person name="Markert S."/>
            <person name="Becher D."/>
            <person name="Schweder T."/>
            <person name="Huttel B."/>
            <person name="Reinhardt R."/>
            <person name="Harder J."/>
        </authorList>
    </citation>
    <scope>NUCLEOTIDE SEQUENCE [LARGE SCALE GENOMIC DNA]</scope>
    <source>
        <strain evidence="1">65Phen</strain>
    </source>
</reference>
<organism evidence="1 2">
    <name type="scientific">Castellaniella defragrans (strain DSM 12143 / CCUG 39792 / 65Phen)</name>
    <name type="common">Alcaligenes defragrans</name>
    <dbReference type="NCBI Taxonomy" id="1437824"/>
    <lineage>
        <taxon>Bacteria</taxon>
        <taxon>Pseudomonadati</taxon>
        <taxon>Pseudomonadota</taxon>
        <taxon>Betaproteobacteria</taxon>
        <taxon>Burkholderiales</taxon>
        <taxon>Alcaligenaceae</taxon>
        <taxon>Castellaniella</taxon>
    </lineage>
</organism>
<name>W8WZK3_CASD6</name>
<keyword evidence="2" id="KW-1185">Reference proteome</keyword>
<dbReference type="InterPro" id="IPR023614">
    <property type="entry name" value="Porin_dom_sf"/>
</dbReference>
<dbReference type="KEGG" id="cdn:BN940_12971"/>
<dbReference type="Gene3D" id="2.40.160.10">
    <property type="entry name" value="Porin"/>
    <property type="match status" value="1"/>
</dbReference>
<proteinExistence type="predicted"/>
<evidence type="ECO:0000313" key="2">
    <source>
        <dbReference type="Proteomes" id="UP000019805"/>
    </source>
</evidence>
<evidence type="ECO:0000313" key="1">
    <source>
        <dbReference type="EMBL" id="CDM25044.1"/>
    </source>
</evidence>
<dbReference type="eggNOG" id="ENOG50339CR">
    <property type="taxonomic scope" value="Bacteria"/>
</dbReference>
<dbReference type="HOGENOM" id="CLU_074587_2_0_4"/>
<dbReference type="STRING" id="1437824.BN940_12971"/>
<dbReference type="EMBL" id="HG916765">
    <property type="protein sequence ID" value="CDM25044.1"/>
    <property type="molecule type" value="Genomic_DNA"/>
</dbReference>
<dbReference type="NCBIfam" id="TIGR02001">
    <property type="entry name" value="gcw_chp"/>
    <property type="match status" value="1"/>
</dbReference>
<protein>
    <submittedName>
        <fullName evidence="1">Uncharacterized protein</fullName>
    </submittedName>
</protein>
<accession>W8WZK3</accession>
<dbReference type="Pfam" id="PF09694">
    <property type="entry name" value="Gcw_chp"/>
    <property type="match status" value="1"/>
</dbReference>
<dbReference type="Proteomes" id="UP000019805">
    <property type="component" value="Chromosome"/>
</dbReference>